<dbReference type="SUPFAM" id="SSF57850">
    <property type="entry name" value="RING/U-box"/>
    <property type="match status" value="1"/>
</dbReference>
<keyword evidence="1" id="KW-0479">Metal-binding</keyword>
<organism evidence="3 4">
    <name type="scientific">Rubroshorea leprosula</name>
    <dbReference type="NCBI Taxonomy" id="152421"/>
    <lineage>
        <taxon>Eukaryota</taxon>
        <taxon>Viridiplantae</taxon>
        <taxon>Streptophyta</taxon>
        <taxon>Embryophyta</taxon>
        <taxon>Tracheophyta</taxon>
        <taxon>Spermatophyta</taxon>
        <taxon>Magnoliopsida</taxon>
        <taxon>eudicotyledons</taxon>
        <taxon>Gunneridae</taxon>
        <taxon>Pentapetalae</taxon>
        <taxon>rosids</taxon>
        <taxon>malvids</taxon>
        <taxon>Malvales</taxon>
        <taxon>Dipterocarpaceae</taxon>
        <taxon>Rubroshorea</taxon>
    </lineage>
</organism>
<accession>A0AAV5KQI7</accession>
<gene>
    <name evidence="3" type="ORF">SLEP1_g36139</name>
</gene>
<dbReference type="EMBL" id="BPVZ01000073">
    <property type="protein sequence ID" value="GKV26925.1"/>
    <property type="molecule type" value="Genomic_DNA"/>
</dbReference>
<keyword evidence="4" id="KW-1185">Reference proteome</keyword>
<name>A0AAV5KQI7_9ROSI</name>
<evidence type="ECO:0000313" key="3">
    <source>
        <dbReference type="EMBL" id="GKV26925.1"/>
    </source>
</evidence>
<sequence>MGSEKPRHVEKIPNSNFPLQNMEEINFCISGQTAPNHEVTGVNFTGVGALDMPSNMPLQFPCFPSVGVPLTGIDWMTNVSQLDSYKDFMFDSYPISSVENIPTEYCTLGDVAASDGTQMGMLGAEENSFRPQLMGNFGIHGTSRPVLCHAQYGNEIRNIYNATKSAGQSDYPEMLDGSFLTLGVGTNTEVRSFENDMSLDPQPQLNASYEENTYKSHFNEVGGFPSLAQNAGEVSSLGQIDGLESLIQNAGEISSTMLSGDELSSLVHDVSSSLDPVQTVGRFSLSEKSFGVTVGASSSLSSNLLHMLQTSQIDQGELLSSMQQNVGLNGPVQNAGQISSIKPNETEVPNLVHNASRSSSLVQNAGNSLGFTGGANSSLNPNLLHMPPSLQNDQQHHFLKPIDEEFDLMGSRTSRVGYQNPNKGFYSFSCTSSIPHNSNQTTLPGSGQQGMAAWLPLSSFMSQTTKQTSDQLRKFNMGTAQVSQSLASLVSAVGITGNATSQDQSVQNHPHSQCTVQTMKGGPLPRKLEVQYVGNICQSQATHHLQASDKLLIHDFTPGQEIPVESISTPYTSNDVARASIKRKVIQPPLVAPHVQCKKTALAAPLSAPVDAPSPPMTQTAHSLPAPHVQSNEKGRAAFAIAPLAWNAPSLPLTQTVHSLPTPQVQCKKNAYAAPPIAPLAKNAPSPPVTQTTHSLRPLICKVPPPSPSLAQVTHPLQSRISTPHVKWQGPKVPQLSGYNCLICKRDLSYTPEGPVLVPSVPPAVAVLACGHCFHDQCLQRITPEDEVKNPPCIPCALGEN</sequence>
<evidence type="ECO:0000259" key="2">
    <source>
        <dbReference type="PROSITE" id="PS50089"/>
    </source>
</evidence>
<dbReference type="GO" id="GO:0008270">
    <property type="term" value="F:zinc ion binding"/>
    <property type="evidence" value="ECO:0007669"/>
    <property type="project" value="UniProtKB-KW"/>
</dbReference>
<dbReference type="PANTHER" id="PTHR31150">
    <property type="entry name" value="EXPRESSED PROTEIN"/>
    <property type="match status" value="1"/>
</dbReference>
<protein>
    <recommendedName>
        <fullName evidence="2">RING-type domain-containing protein</fullName>
    </recommendedName>
</protein>
<reference evidence="3 4" key="1">
    <citation type="journal article" date="2021" name="Commun. Biol.">
        <title>The genome of Shorea leprosula (Dipterocarpaceae) highlights the ecological relevance of drought in aseasonal tropical rainforests.</title>
        <authorList>
            <person name="Ng K.K.S."/>
            <person name="Kobayashi M.J."/>
            <person name="Fawcett J.A."/>
            <person name="Hatakeyama M."/>
            <person name="Paape T."/>
            <person name="Ng C.H."/>
            <person name="Ang C.C."/>
            <person name="Tnah L.H."/>
            <person name="Lee C.T."/>
            <person name="Nishiyama T."/>
            <person name="Sese J."/>
            <person name="O'Brien M.J."/>
            <person name="Copetti D."/>
            <person name="Mohd Noor M.I."/>
            <person name="Ong R.C."/>
            <person name="Putra M."/>
            <person name="Sireger I.Z."/>
            <person name="Indrioko S."/>
            <person name="Kosugi Y."/>
            <person name="Izuno A."/>
            <person name="Isagi Y."/>
            <person name="Lee S.L."/>
            <person name="Shimizu K.K."/>
        </authorList>
    </citation>
    <scope>NUCLEOTIDE SEQUENCE [LARGE SCALE GENOMIC DNA]</scope>
    <source>
        <strain evidence="3">214</strain>
    </source>
</reference>
<dbReference type="InterPro" id="IPR001841">
    <property type="entry name" value="Znf_RING"/>
</dbReference>
<feature type="domain" description="RING-type" evidence="2">
    <location>
        <begin position="741"/>
        <end position="796"/>
    </location>
</feature>
<proteinExistence type="predicted"/>
<dbReference type="PROSITE" id="PS50089">
    <property type="entry name" value="ZF_RING_2"/>
    <property type="match status" value="1"/>
</dbReference>
<evidence type="ECO:0000313" key="4">
    <source>
        <dbReference type="Proteomes" id="UP001054252"/>
    </source>
</evidence>
<dbReference type="AlphaFoldDB" id="A0AAV5KQI7"/>
<dbReference type="Proteomes" id="UP001054252">
    <property type="component" value="Unassembled WGS sequence"/>
</dbReference>
<keyword evidence="1" id="KW-0862">Zinc</keyword>
<evidence type="ECO:0000256" key="1">
    <source>
        <dbReference type="PROSITE-ProRule" id="PRU00175"/>
    </source>
</evidence>
<dbReference type="PANTHER" id="PTHR31150:SF19">
    <property type="entry name" value="RING-TYPE DOMAIN-CONTAINING PROTEIN"/>
    <property type="match status" value="1"/>
</dbReference>
<comment type="caution">
    <text evidence="3">The sequence shown here is derived from an EMBL/GenBank/DDBJ whole genome shotgun (WGS) entry which is preliminary data.</text>
</comment>
<keyword evidence="1" id="KW-0863">Zinc-finger</keyword>